<evidence type="ECO:0000256" key="3">
    <source>
        <dbReference type="SAM" id="Phobius"/>
    </source>
</evidence>
<reference evidence="7" key="1">
    <citation type="submission" date="2017-01" db="EMBL/GenBank/DDBJ databases">
        <title>Komagataeibacter sp. MSKU9 whole genome sequencing project.</title>
        <authorList>
            <person name="Matsutani M."/>
            <person name="Naloka K."/>
            <person name="Theeragool G."/>
            <person name="Yakushi T."/>
            <person name="Matsushita K."/>
        </authorList>
    </citation>
    <scope>NUCLEOTIDE SEQUENCE [LARGE SCALE GENOMIC DNA]</scope>
    <source>
        <strain evidence="7">MSKU9</strain>
    </source>
</reference>
<dbReference type="PANTHER" id="PTHR30469:SF37">
    <property type="entry name" value="RAGD PROTEIN"/>
    <property type="match status" value="1"/>
</dbReference>
<keyword evidence="7" id="KW-1185">Reference proteome</keyword>
<feature type="compositionally biased region" description="Basic and acidic residues" evidence="2">
    <location>
        <begin position="393"/>
        <end position="404"/>
    </location>
</feature>
<feature type="transmembrane region" description="Helical" evidence="3">
    <location>
        <begin position="30"/>
        <end position="51"/>
    </location>
</feature>
<dbReference type="AlphaFoldDB" id="A0A4P5NQK7"/>
<evidence type="ECO:0000259" key="4">
    <source>
        <dbReference type="Pfam" id="PF25917"/>
    </source>
</evidence>
<dbReference type="GO" id="GO:0015562">
    <property type="term" value="F:efflux transmembrane transporter activity"/>
    <property type="evidence" value="ECO:0007669"/>
    <property type="project" value="TreeGrafter"/>
</dbReference>
<feature type="domain" description="Multidrug resistance protein MdtA-like barrel-sandwich hybrid" evidence="4">
    <location>
        <begin position="97"/>
        <end position="232"/>
    </location>
</feature>
<evidence type="ECO:0000313" key="7">
    <source>
        <dbReference type="Proteomes" id="UP000315095"/>
    </source>
</evidence>
<organism evidence="6 7">
    <name type="scientific">Komagataeibacter diospyri</name>
    <dbReference type="NCBI Taxonomy" id="1932662"/>
    <lineage>
        <taxon>Bacteria</taxon>
        <taxon>Pseudomonadati</taxon>
        <taxon>Pseudomonadota</taxon>
        <taxon>Alphaproteobacteria</taxon>
        <taxon>Acetobacterales</taxon>
        <taxon>Acetobacteraceae</taxon>
        <taxon>Komagataeibacter</taxon>
    </lineage>
</organism>
<proteinExistence type="inferred from homology"/>
<dbReference type="InterPro" id="IPR006143">
    <property type="entry name" value="RND_pump_MFP"/>
</dbReference>
<name>A0A4P5NQK7_9PROT</name>
<dbReference type="Gene3D" id="2.40.50.100">
    <property type="match status" value="1"/>
</dbReference>
<evidence type="ECO:0000313" key="6">
    <source>
        <dbReference type="EMBL" id="GCE82394.1"/>
    </source>
</evidence>
<dbReference type="Gene3D" id="2.40.420.20">
    <property type="match status" value="1"/>
</dbReference>
<dbReference type="NCBIfam" id="TIGR01730">
    <property type="entry name" value="RND_mfp"/>
    <property type="match status" value="1"/>
</dbReference>
<comment type="caution">
    <text evidence="6">The sequence shown here is derived from an EMBL/GenBank/DDBJ whole genome shotgun (WGS) entry which is preliminary data.</text>
</comment>
<feature type="region of interest" description="Disordered" evidence="2">
    <location>
        <begin position="164"/>
        <end position="187"/>
    </location>
</feature>
<evidence type="ECO:0000259" key="5">
    <source>
        <dbReference type="Pfam" id="PF25954"/>
    </source>
</evidence>
<keyword evidence="3" id="KW-1133">Transmembrane helix</keyword>
<comment type="similarity">
    <text evidence="1">Belongs to the membrane fusion protein (MFP) (TC 8.A.1) family.</text>
</comment>
<dbReference type="SUPFAM" id="SSF111369">
    <property type="entry name" value="HlyD-like secretion proteins"/>
    <property type="match status" value="1"/>
</dbReference>
<keyword evidence="3" id="KW-0472">Membrane</keyword>
<dbReference type="Proteomes" id="UP000315095">
    <property type="component" value="Unassembled WGS sequence"/>
</dbReference>
<accession>A0A4P5NQK7</accession>
<dbReference type="Pfam" id="PF25917">
    <property type="entry name" value="BSH_RND"/>
    <property type="match status" value="1"/>
</dbReference>
<dbReference type="InterPro" id="IPR058625">
    <property type="entry name" value="MdtA-like_BSH"/>
</dbReference>
<sequence>MIAARVMRRMGRTPMPDAAVMPQSGHKPRLRWIIIGAACIFGIILVVGTLARIHARHRLHASNVAALVPSVTVVHPGGKATDTLVLPAILQAWYSAPVYARTNGYLRQWYVDIGDRVTAGQLLAEIDTPDVDLQLAGARAALGTRTAQRDLARITSRRWDRLNAQNAVSQQETDERRGNLAASEATRHEAAADVERLETLSAFKRIIAPFAGVVTSRATDIGALIVAGTAASQPLFTVSDVARLRLYVRVPQAYAARMREGFDAHFTVPDYHNRQFDAHLIHSSDAVDSQSGTMLVQLVYDNAEALLKPGAYAQIAFTFHGSGPQAPPSVRIPASSLLFRRDGTTVAVVDGRNHVRIRPVSILIDFGTELEVTGVAPQDRVITNPPDDIGDGDPVRPREGGHGA</sequence>
<dbReference type="Gene3D" id="2.40.30.170">
    <property type="match status" value="1"/>
</dbReference>
<keyword evidence="3" id="KW-0812">Transmembrane</keyword>
<dbReference type="Gene3D" id="1.10.287.470">
    <property type="entry name" value="Helix hairpin bin"/>
    <property type="match status" value="1"/>
</dbReference>
<dbReference type="PANTHER" id="PTHR30469">
    <property type="entry name" value="MULTIDRUG RESISTANCE PROTEIN MDTA"/>
    <property type="match status" value="1"/>
</dbReference>
<feature type="region of interest" description="Disordered" evidence="2">
    <location>
        <begin position="378"/>
        <end position="404"/>
    </location>
</feature>
<evidence type="ECO:0000256" key="2">
    <source>
        <dbReference type="SAM" id="MobiDB-lite"/>
    </source>
</evidence>
<dbReference type="EMBL" id="BDLU01000014">
    <property type="protein sequence ID" value="GCE82394.1"/>
    <property type="molecule type" value="Genomic_DNA"/>
</dbReference>
<dbReference type="Pfam" id="PF25954">
    <property type="entry name" value="Beta-barrel_RND_2"/>
    <property type="match status" value="1"/>
</dbReference>
<gene>
    <name evidence="6" type="primary">acrB</name>
    <name evidence="6" type="ORF">MSKU9_0535</name>
</gene>
<dbReference type="InterPro" id="IPR058792">
    <property type="entry name" value="Beta-barrel_RND_2"/>
</dbReference>
<evidence type="ECO:0000256" key="1">
    <source>
        <dbReference type="ARBA" id="ARBA00009477"/>
    </source>
</evidence>
<dbReference type="GO" id="GO:1990281">
    <property type="term" value="C:efflux pump complex"/>
    <property type="evidence" value="ECO:0007669"/>
    <property type="project" value="TreeGrafter"/>
</dbReference>
<feature type="domain" description="CusB-like beta-barrel" evidence="5">
    <location>
        <begin position="248"/>
        <end position="318"/>
    </location>
</feature>
<protein>
    <submittedName>
        <fullName evidence="6">Multidrug efflux pump acriflavin resistance protein AcrB/AcrD/AcrF</fullName>
    </submittedName>
</protein>